<dbReference type="InterPro" id="IPR013099">
    <property type="entry name" value="K_chnl_dom"/>
</dbReference>
<dbReference type="PROSITE" id="PS00018">
    <property type="entry name" value="EF_HAND_1"/>
    <property type="match status" value="1"/>
</dbReference>
<keyword evidence="8" id="KW-0175">Coiled coil</keyword>
<feature type="transmembrane region" description="Helical" evidence="10">
    <location>
        <begin position="469"/>
        <end position="490"/>
    </location>
</feature>
<evidence type="ECO:0000256" key="1">
    <source>
        <dbReference type="ARBA" id="ARBA00004141"/>
    </source>
</evidence>
<evidence type="ECO:0000313" key="12">
    <source>
        <dbReference type="EMBL" id="OLP87275.1"/>
    </source>
</evidence>
<dbReference type="EMBL" id="LSRX01000869">
    <property type="protein sequence ID" value="OLP87275.1"/>
    <property type="molecule type" value="Genomic_DNA"/>
</dbReference>
<evidence type="ECO:0000256" key="5">
    <source>
        <dbReference type="ARBA" id="ARBA00023065"/>
    </source>
</evidence>
<feature type="domain" description="EF-hand" evidence="11">
    <location>
        <begin position="647"/>
        <end position="682"/>
    </location>
</feature>
<evidence type="ECO:0000256" key="7">
    <source>
        <dbReference type="ARBA" id="ARBA00023303"/>
    </source>
</evidence>
<dbReference type="CDD" id="cd00051">
    <property type="entry name" value="EFh"/>
    <property type="match status" value="1"/>
</dbReference>
<keyword evidence="2" id="KW-0813">Transport</keyword>
<dbReference type="InterPro" id="IPR018247">
    <property type="entry name" value="EF_Hand_1_Ca_BS"/>
</dbReference>
<evidence type="ECO:0000256" key="8">
    <source>
        <dbReference type="SAM" id="Coils"/>
    </source>
</evidence>
<protein>
    <submittedName>
        <fullName evidence="12">Two-pore potassium channel 5</fullName>
    </submittedName>
</protein>
<dbReference type="GO" id="GO:0030322">
    <property type="term" value="P:stabilization of membrane potential"/>
    <property type="evidence" value="ECO:0007669"/>
    <property type="project" value="TreeGrafter"/>
</dbReference>
<keyword evidence="7 12" id="KW-0407">Ion channel</keyword>
<feature type="coiled-coil region" evidence="8">
    <location>
        <begin position="74"/>
        <end position="105"/>
    </location>
</feature>
<keyword evidence="4 10" id="KW-1133">Transmembrane helix</keyword>
<dbReference type="PRINTS" id="PR01333">
    <property type="entry name" value="2POREKCHANEL"/>
</dbReference>
<evidence type="ECO:0000256" key="4">
    <source>
        <dbReference type="ARBA" id="ARBA00022989"/>
    </source>
</evidence>
<dbReference type="SMART" id="SM00054">
    <property type="entry name" value="EFh"/>
    <property type="match status" value="2"/>
</dbReference>
<comment type="subcellular location">
    <subcellularLocation>
        <location evidence="1">Membrane</location>
        <topology evidence="1">Multi-pass membrane protein</topology>
    </subcellularLocation>
</comment>
<dbReference type="GO" id="GO:0005737">
    <property type="term" value="C:cytoplasm"/>
    <property type="evidence" value="ECO:0007669"/>
    <property type="project" value="UniProtKB-ARBA"/>
</dbReference>
<dbReference type="GO" id="GO:0015271">
    <property type="term" value="F:outward rectifier potassium channel activity"/>
    <property type="evidence" value="ECO:0007669"/>
    <property type="project" value="TreeGrafter"/>
</dbReference>
<keyword evidence="6 10" id="KW-0472">Membrane</keyword>
<dbReference type="Gene3D" id="1.10.287.70">
    <property type="match status" value="2"/>
</dbReference>
<proteinExistence type="predicted"/>
<feature type="compositionally biased region" description="Acidic residues" evidence="9">
    <location>
        <begin position="385"/>
        <end position="400"/>
    </location>
</feature>
<dbReference type="GO" id="GO:0022841">
    <property type="term" value="F:potassium ion leak channel activity"/>
    <property type="evidence" value="ECO:0007669"/>
    <property type="project" value="TreeGrafter"/>
</dbReference>
<dbReference type="InterPro" id="IPR003280">
    <property type="entry name" value="2pore_dom_K_chnl"/>
</dbReference>
<keyword evidence="3 10" id="KW-0812">Transmembrane</keyword>
<feature type="domain" description="EF-hand" evidence="11">
    <location>
        <begin position="686"/>
        <end position="720"/>
    </location>
</feature>
<organism evidence="12 13">
    <name type="scientific">Symbiodinium microadriaticum</name>
    <name type="common">Dinoflagellate</name>
    <name type="synonym">Zooxanthella microadriatica</name>
    <dbReference type="NCBI Taxonomy" id="2951"/>
    <lineage>
        <taxon>Eukaryota</taxon>
        <taxon>Sar</taxon>
        <taxon>Alveolata</taxon>
        <taxon>Dinophyceae</taxon>
        <taxon>Suessiales</taxon>
        <taxon>Symbiodiniaceae</taxon>
        <taxon>Symbiodinium</taxon>
    </lineage>
</organism>
<dbReference type="AlphaFoldDB" id="A0A1Q9CWL4"/>
<dbReference type="Pfam" id="PF07885">
    <property type="entry name" value="Ion_trans_2"/>
    <property type="match status" value="2"/>
</dbReference>
<dbReference type="SUPFAM" id="SSF81324">
    <property type="entry name" value="Voltage-gated potassium channels"/>
    <property type="match status" value="2"/>
</dbReference>
<dbReference type="PANTHER" id="PTHR11003:SF291">
    <property type="entry name" value="IP11374P"/>
    <property type="match status" value="1"/>
</dbReference>
<evidence type="ECO:0000256" key="3">
    <source>
        <dbReference type="ARBA" id="ARBA00022692"/>
    </source>
</evidence>
<sequence>MVSGAADVMEVAVAGGTHLDPDLPTDEWKIIDQVLSFLAQYNGSPDGRDAEEVMSYIDALRRAISIIQGRPELAALAEEERRNLAAQAQAALHEWRRRSQELEHVRGENKVLQAELLRGRQALAEVLNKQAELQRSVKALCADIELRDDRPEEANLAIPAASSVAGVVEAFHIIPSMTGCGGGLGKEESRRKIVEHFMLTPDLLSCSSRCLQNGDLVSFVRGELASVHFVEVVDAHWTEDITSAVRTVEIDMRHLAVMHRKLGGRKTIHTDAAVDVLMSDLFPSSDCVVLGLSCCLRLAGQDISRVEMLFRGPFPKGSDCFADVRQKSGDRLSTAGGEAVEVPPASCEKDLRVALTRCHPQLFEQAQFHSVSSFRSQPGSMGKEEADELLDMDETSSDEDSTARGVDLPLYVRHPKTVNVIALLVYMALGMSVMSFYENWSFVTSFYVIVQIITTVGYGDIAPTASGELFLTFYVLLGTVLVASILNGLIESFLEASEDRLGESLVAMRTNIARSVSQDDLGCRCSWSRSVKDLASATMVYLFFLAVWAAFFTIYEGCSCSYGASRIDGCKEGDQCLATGGAHLSIRQAFYMGVITFSTVGFGDFSPKSRLGRIFGSVWMILGIIAFGTMVGHVSTILTDWRRFHKRRVLVSRDTFNKMDRDGSGKVRRHEFLRYMLVRQGLVKAEALENIDALFEELDQDGSGILSFDEINGRLLPLDS</sequence>
<dbReference type="GO" id="GO:0005509">
    <property type="term" value="F:calcium ion binding"/>
    <property type="evidence" value="ECO:0007669"/>
    <property type="project" value="InterPro"/>
</dbReference>
<evidence type="ECO:0000259" key="11">
    <source>
        <dbReference type="PROSITE" id="PS50222"/>
    </source>
</evidence>
<dbReference type="Pfam" id="PF13499">
    <property type="entry name" value="EF-hand_7"/>
    <property type="match status" value="1"/>
</dbReference>
<dbReference type="Proteomes" id="UP000186817">
    <property type="component" value="Unassembled WGS sequence"/>
</dbReference>
<keyword evidence="13" id="KW-1185">Reference proteome</keyword>
<evidence type="ECO:0000256" key="10">
    <source>
        <dbReference type="SAM" id="Phobius"/>
    </source>
</evidence>
<comment type="caution">
    <text evidence="12">The sequence shown here is derived from an EMBL/GenBank/DDBJ whole genome shotgun (WGS) entry which is preliminary data.</text>
</comment>
<reference evidence="12 13" key="1">
    <citation type="submission" date="2016-02" db="EMBL/GenBank/DDBJ databases">
        <title>Genome analysis of coral dinoflagellate symbionts highlights evolutionary adaptations to a symbiotic lifestyle.</title>
        <authorList>
            <person name="Aranda M."/>
            <person name="Li Y."/>
            <person name="Liew Y.J."/>
            <person name="Baumgarten S."/>
            <person name="Simakov O."/>
            <person name="Wilson M."/>
            <person name="Piel J."/>
            <person name="Ashoor H."/>
            <person name="Bougouffa S."/>
            <person name="Bajic V.B."/>
            <person name="Ryu T."/>
            <person name="Ravasi T."/>
            <person name="Bayer T."/>
            <person name="Micklem G."/>
            <person name="Kim H."/>
            <person name="Bhak J."/>
            <person name="Lajeunesse T.C."/>
            <person name="Voolstra C.R."/>
        </authorList>
    </citation>
    <scope>NUCLEOTIDE SEQUENCE [LARGE SCALE GENOMIC DNA]</scope>
    <source>
        <strain evidence="12 13">CCMP2467</strain>
    </source>
</reference>
<gene>
    <name evidence="12" type="primary">TPK5</name>
    <name evidence="12" type="ORF">AK812_SmicGene31520</name>
</gene>
<dbReference type="Gene3D" id="1.10.238.10">
    <property type="entry name" value="EF-hand"/>
    <property type="match status" value="1"/>
</dbReference>
<dbReference type="GO" id="GO:0005886">
    <property type="term" value="C:plasma membrane"/>
    <property type="evidence" value="ECO:0007669"/>
    <property type="project" value="TreeGrafter"/>
</dbReference>
<feature type="region of interest" description="Disordered" evidence="9">
    <location>
        <begin position="374"/>
        <end position="401"/>
    </location>
</feature>
<dbReference type="InterPro" id="IPR002048">
    <property type="entry name" value="EF_hand_dom"/>
</dbReference>
<dbReference type="PANTHER" id="PTHR11003">
    <property type="entry name" value="POTASSIUM CHANNEL, SUBFAMILY K"/>
    <property type="match status" value="1"/>
</dbReference>
<dbReference type="OrthoDB" id="433309at2759"/>
<name>A0A1Q9CWL4_SYMMI</name>
<keyword evidence="5" id="KW-0406">Ion transport</keyword>
<evidence type="ECO:0000256" key="6">
    <source>
        <dbReference type="ARBA" id="ARBA00023136"/>
    </source>
</evidence>
<evidence type="ECO:0000256" key="9">
    <source>
        <dbReference type="SAM" id="MobiDB-lite"/>
    </source>
</evidence>
<accession>A0A1Q9CWL4</accession>
<feature type="transmembrane region" description="Helical" evidence="10">
    <location>
        <begin position="444"/>
        <end position="463"/>
    </location>
</feature>
<evidence type="ECO:0000256" key="2">
    <source>
        <dbReference type="ARBA" id="ARBA00022448"/>
    </source>
</evidence>
<dbReference type="PROSITE" id="PS50222">
    <property type="entry name" value="EF_HAND_2"/>
    <property type="match status" value="2"/>
</dbReference>
<feature type="transmembrane region" description="Helical" evidence="10">
    <location>
        <begin position="534"/>
        <end position="555"/>
    </location>
</feature>
<feature type="transmembrane region" description="Helical" evidence="10">
    <location>
        <begin position="418"/>
        <end position="437"/>
    </location>
</feature>
<feature type="transmembrane region" description="Helical" evidence="10">
    <location>
        <begin position="614"/>
        <end position="638"/>
    </location>
</feature>
<evidence type="ECO:0000313" key="13">
    <source>
        <dbReference type="Proteomes" id="UP000186817"/>
    </source>
</evidence>